<organism evidence="1 2">
    <name type="scientific">Pistacia integerrima</name>
    <dbReference type="NCBI Taxonomy" id="434235"/>
    <lineage>
        <taxon>Eukaryota</taxon>
        <taxon>Viridiplantae</taxon>
        <taxon>Streptophyta</taxon>
        <taxon>Embryophyta</taxon>
        <taxon>Tracheophyta</taxon>
        <taxon>Spermatophyta</taxon>
        <taxon>Magnoliopsida</taxon>
        <taxon>eudicotyledons</taxon>
        <taxon>Gunneridae</taxon>
        <taxon>Pentapetalae</taxon>
        <taxon>rosids</taxon>
        <taxon>malvids</taxon>
        <taxon>Sapindales</taxon>
        <taxon>Anacardiaceae</taxon>
        <taxon>Pistacia</taxon>
    </lineage>
</organism>
<reference evidence="2" key="1">
    <citation type="journal article" date="2023" name="G3 (Bethesda)">
        <title>Genome assembly and association tests identify interacting loci associated with vigor, precocity, and sex in interspecific pistachio rootstocks.</title>
        <authorList>
            <person name="Palmer W."/>
            <person name="Jacygrad E."/>
            <person name="Sagayaradj S."/>
            <person name="Cavanaugh K."/>
            <person name="Han R."/>
            <person name="Bertier L."/>
            <person name="Beede B."/>
            <person name="Kafkas S."/>
            <person name="Golino D."/>
            <person name="Preece J."/>
            <person name="Michelmore R."/>
        </authorList>
    </citation>
    <scope>NUCLEOTIDE SEQUENCE [LARGE SCALE GENOMIC DNA]</scope>
</reference>
<evidence type="ECO:0000313" key="2">
    <source>
        <dbReference type="Proteomes" id="UP001163603"/>
    </source>
</evidence>
<name>A0ACC0X9I8_9ROSI</name>
<gene>
    <name evidence="1" type="ORF">Pint_21271</name>
</gene>
<proteinExistence type="predicted"/>
<comment type="caution">
    <text evidence="1">The sequence shown here is derived from an EMBL/GenBank/DDBJ whole genome shotgun (WGS) entry which is preliminary data.</text>
</comment>
<dbReference type="Proteomes" id="UP001163603">
    <property type="component" value="Chromosome 13"/>
</dbReference>
<sequence length="651" mass="73301">MGNVFSDLISATCQAIFTPCLDCTSKKVAYIRELEDNVNSLQNELQELVEAKADVKTRVDFAEQRRQMQRLSQVQGWLSRVEAEETEVSYKFGKKVAKKLQYVVNLKNEGAFEVVAQEVPEPAVDLIPMQPTIVGLQSTFDKVWRCLIGEEVGIIAIYGTGGVGKTTLLKQINNKFCNELQGLFDESWKHKSLQEKAGDIFKILSSKKFVLLLDDIWNWINLTEVGVPISNSKSVSKVVFTTRSFEVCGSMKAHKPFKVEYLRDEDAWKLFVDNLQSDVLGSDPDIPQLAKDVAKECAGLPLALVTVGRAMSCKKTPQEWSYAANVLRNSASKFAANDIEKEKQNYLVEAGTGLTEAPEIGKWVEVLSITLGSYNALQRLMSSVKLQSCTQSLLLSGYHESTSFNISDLATLKHLYLLRIEEWKGFYIGNAGDVPKIREPSSFYSLHHLEISKCKSLRDLTWMVFISIPQVSFISNPFSETPSSSLILSTKNLKSIFGKALPFPRLKEILVVHCPKLKKLPLDSNSATEHNIVIKGNEIWWNELQWEDEATLNAFLPCFKSSWRCKMLLNVALEAVVCGANPVEGQGIDLQIFTTQTSWKHSLAIPTLAERKTGAREEVQNEERYEAVQNDQLDKRNACYITFNRREAKLQ</sequence>
<dbReference type="EMBL" id="CM047748">
    <property type="protein sequence ID" value="KAJ0013822.1"/>
    <property type="molecule type" value="Genomic_DNA"/>
</dbReference>
<accession>A0ACC0X9I8</accession>
<evidence type="ECO:0000313" key="1">
    <source>
        <dbReference type="EMBL" id="KAJ0013822.1"/>
    </source>
</evidence>
<protein>
    <submittedName>
        <fullName evidence="1">Uncharacterized protein</fullName>
    </submittedName>
</protein>
<keyword evidence="2" id="KW-1185">Reference proteome</keyword>